<keyword evidence="2" id="KW-1185">Reference proteome</keyword>
<dbReference type="Proteomes" id="UP001165060">
    <property type="component" value="Unassembled WGS sequence"/>
</dbReference>
<gene>
    <name evidence="1" type="ORF">TeGR_g8765</name>
</gene>
<protein>
    <submittedName>
        <fullName evidence="1">Uncharacterized protein</fullName>
    </submittedName>
</protein>
<comment type="caution">
    <text evidence="1">The sequence shown here is derived from an EMBL/GenBank/DDBJ whole genome shotgun (WGS) entry which is preliminary data.</text>
</comment>
<proteinExistence type="predicted"/>
<reference evidence="1 2" key="1">
    <citation type="journal article" date="2023" name="Commun. Biol.">
        <title>Genome analysis of Parmales, the sister group of diatoms, reveals the evolutionary specialization of diatoms from phago-mixotrophs to photoautotrophs.</title>
        <authorList>
            <person name="Ban H."/>
            <person name="Sato S."/>
            <person name="Yoshikawa S."/>
            <person name="Yamada K."/>
            <person name="Nakamura Y."/>
            <person name="Ichinomiya M."/>
            <person name="Sato N."/>
            <person name="Blanc-Mathieu R."/>
            <person name="Endo H."/>
            <person name="Kuwata A."/>
            <person name="Ogata H."/>
        </authorList>
    </citation>
    <scope>NUCLEOTIDE SEQUENCE [LARGE SCALE GENOMIC DNA]</scope>
</reference>
<organism evidence="1 2">
    <name type="scientific">Tetraparma gracilis</name>
    <dbReference type="NCBI Taxonomy" id="2962635"/>
    <lineage>
        <taxon>Eukaryota</taxon>
        <taxon>Sar</taxon>
        <taxon>Stramenopiles</taxon>
        <taxon>Ochrophyta</taxon>
        <taxon>Bolidophyceae</taxon>
        <taxon>Parmales</taxon>
        <taxon>Triparmaceae</taxon>
        <taxon>Tetraparma</taxon>
    </lineage>
</organism>
<sequence length="847" mass="89191">MAAARYLFSIPSLLPSLLSSSPPDQPGGTAIELVCCMVPLVLRPLSSSPPDRPAFDIFSSLLISLSGSAHTTVRAMLLDALEPVASSLHSPDTPPALTAVTTQVVVAIASVCAYPPGYFENPLTEYAFDLEVERNSVRDLLRSVAVSPAGARSLVGMCRSDLEGAGGGGIRETTAHAFSALAKNVFEHAVRKPAAEGTDIVDDALGCFEALLPELLVKIAAKREQHGPDLQLYRIACLAGASCVPLFAALLPPQNPFSARASRVVSMCAELACHTCCSVKEYPHPVRDLNEFLNTGEAVAGVFHSPGGEDHLGCLCLNRLCLEPSPDLLKFMGQGLQSVLAVHEFLLERERKREDESAEPAMMCTGKSRRLVLQGIGRVCASMGEGGMAHLRQIVGKGAGYIPVTIVTTLQAPQITPQILRRLCDCILDLAEFDAAIISSSWEDIIKIAQVVTWGFDHAASGDEALLEEWARVRTAVHCVYVSVLRGADASAVGGVLESLYSICKAEVGMAQQVLAGGGGRDIFCTAVVQDFLEAGAFVHAAVSVKGSDKTLSQFAGGVGEDVMRMVSSHLNPALLVARIAGDGGGKLRTSSSLEATRGSVEADLGGGFEDPRGGNFEAYAKLLTKIVRDGAGGEEIVVTVARTIYALCLDWSVGGLGDGGVSYDDACTLSLLELMAVSLRHEPVLRKIGEMFGAFFQQGAAQGCELRGGTNGLDAAAFGAAMVVAALLSAASGRVPPWALEFMPPSFQALFEGAGSEKAAEIIAVGIEACVEKAGGGNRRLNLSGPFIAKQKPAAKEAFKKVVFKCVTTGEYRDLKNGLKVACGGKKKGGDFKQKPSARRFENSRV</sequence>
<evidence type="ECO:0000313" key="2">
    <source>
        <dbReference type="Proteomes" id="UP001165060"/>
    </source>
</evidence>
<accession>A0ABQ6MJ26</accession>
<evidence type="ECO:0000313" key="1">
    <source>
        <dbReference type="EMBL" id="GMI27451.1"/>
    </source>
</evidence>
<dbReference type="EMBL" id="BRYB01000310">
    <property type="protein sequence ID" value="GMI27451.1"/>
    <property type="molecule type" value="Genomic_DNA"/>
</dbReference>
<name>A0ABQ6MJ26_9STRA</name>